<accession>S8GDM8</accession>
<organism evidence="2 3">
    <name type="scientific">Toxoplasma gondii (strain ATCC 50611 / Me49)</name>
    <dbReference type="NCBI Taxonomy" id="508771"/>
    <lineage>
        <taxon>Eukaryota</taxon>
        <taxon>Sar</taxon>
        <taxon>Alveolata</taxon>
        <taxon>Apicomplexa</taxon>
        <taxon>Conoidasida</taxon>
        <taxon>Coccidia</taxon>
        <taxon>Eucoccidiorida</taxon>
        <taxon>Eimeriorina</taxon>
        <taxon>Sarcocystidae</taxon>
        <taxon>Toxoplasma</taxon>
    </lineage>
</organism>
<feature type="region of interest" description="Disordered" evidence="1">
    <location>
        <begin position="484"/>
        <end position="521"/>
    </location>
</feature>
<proteinExistence type="predicted"/>
<gene>
    <name evidence="2" type="ORF">TGME49_206500</name>
</gene>
<feature type="compositionally biased region" description="Low complexity" evidence="1">
    <location>
        <begin position="714"/>
        <end position="761"/>
    </location>
</feature>
<evidence type="ECO:0000313" key="3">
    <source>
        <dbReference type="Proteomes" id="UP000001529"/>
    </source>
</evidence>
<keyword evidence="3" id="KW-1185">Reference proteome</keyword>
<feature type="compositionally biased region" description="Low complexity" evidence="1">
    <location>
        <begin position="1100"/>
        <end position="1114"/>
    </location>
</feature>
<dbReference type="OrthoDB" id="332980at2759"/>
<dbReference type="Proteomes" id="UP000001529">
    <property type="component" value="Chromosome VIIa"/>
</dbReference>
<feature type="compositionally biased region" description="Basic and acidic residues" evidence="1">
    <location>
        <begin position="668"/>
        <end position="679"/>
    </location>
</feature>
<name>S8GDM8_TOXGM</name>
<feature type="compositionally biased region" description="Basic and acidic residues" evidence="1">
    <location>
        <begin position="1064"/>
        <end position="1074"/>
    </location>
</feature>
<feature type="compositionally biased region" description="Basic and acidic residues" evidence="1">
    <location>
        <begin position="1118"/>
        <end position="1128"/>
    </location>
</feature>
<dbReference type="KEGG" id="tgo:TGME49_206500"/>
<dbReference type="Gene3D" id="3.30.2130.30">
    <property type="match status" value="1"/>
</dbReference>
<feature type="region of interest" description="Disordered" evidence="1">
    <location>
        <begin position="558"/>
        <end position="636"/>
    </location>
</feature>
<evidence type="ECO:0000256" key="1">
    <source>
        <dbReference type="SAM" id="MobiDB-lite"/>
    </source>
</evidence>
<dbReference type="VEuPathDB" id="ToxoDB:TGME49_206500"/>
<evidence type="ECO:0000313" key="2">
    <source>
        <dbReference type="EMBL" id="EPT29915.1"/>
    </source>
</evidence>
<feature type="region of interest" description="Disordered" evidence="1">
    <location>
        <begin position="652"/>
        <end position="761"/>
    </location>
</feature>
<feature type="compositionally biased region" description="Basic and acidic residues" evidence="1">
    <location>
        <begin position="1168"/>
        <end position="1182"/>
    </location>
</feature>
<feature type="compositionally biased region" description="Low complexity" evidence="1">
    <location>
        <begin position="1149"/>
        <end position="1160"/>
    </location>
</feature>
<evidence type="ECO:0008006" key="4">
    <source>
        <dbReference type="Google" id="ProtNLM"/>
    </source>
</evidence>
<feature type="compositionally biased region" description="Low complexity" evidence="1">
    <location>
        <begin position="289"/>
        <end position="311"/>
    </location>
</feature>
<feature type="compositionally biased region" description="Basic and acidic residues" evidence="1">
    <location>
        <begin position="1189"/>
        <end position="1206"/>
    </location>
</feature>
<dbReference type="GeneID" id="7894164"/>
<reference evidence="2" key="1">
    <citation type="submission" date="2013-04" db="EMBL/GenBank/DDBJ databases">
        <authorList>
            <person name="Sibley D."/>
            <person name="Venepally P."/>
            <person name="Karamycheva S."/>
            <person name="Hadjithomas M."/>
            <person name="Khan A."/>
            <person name="Brunk B."/>
            <person name="Roos D."/>
            <person name="Caler E."/>
            <person name="Lorenzi H."/>
        </authorList>
    </citation>
    <scope>NUCLEOTIDE SEQUENCE [LARGE SCALE GENOMIC DNA]</scope>
    <source>
        <strain evidence="2">ME49</strain>
    </source>
</reference>
<protein>
    <recommendedName>
        <fullName evidence="4">Methyltransferase</fullName>
    </recommendedName>
</protein>
<dbReference type="EMBL" id="KE138829">
    <property type="protein sequence ID" value="EPT29915.1"/>
    <property type="molecule type" value="Genomic_DNA"/>
</dbReference>
<feature type="compositionally biased region" description="Basic and acidic residues" evidence="1">
    <location>
        <begin position="565"/>
        <end position="574"/>
    </location>
</feature>
<dbReference type="RefSeq" id="XP_018637248.1">
    <property type="nucleotide sequence ID" value="XM_018779360.1"/>
</dbReference>
<feature type="region of interest" description="Disordered" evidence="1">
    <location>
        <begin position="1009"/>
        <end position="1206"/>
    </location>
</feature>
<sequence>MLTYGRDPQRERSTAKTKSPTFHTRVAGCMQPHAAPDRRTAEASTQESLRFLRSPFSTTSWSRQSHLFVRPPASSDFSRRLMAGLAKPRGRLAGVAAASQAVRGAAFTLFLSVRKGLEPVLVRELRTSPSLRDLCGSCDASSGKLPRSDERKGAFCGEKLDASPEKKRPIRLQSVQGGVVLHNADWELATRVCTYSRIAETVWLRLAHSGACTTEQRLENALTKVKWKEFFPDLSLLPLVPLRVASFSSTLCNENRIRQVVEKTLKSLGAEHKSEAAGQGNVDSLENNSAFSSPLSSSPSMSPSSASLPSSASPEIEFVKAVQPARRLLEALNFRFSLTLASDSLFVDMQLSPRLTPRPYLYLSRFFSPSCAGFSASTSLPSPLSSSPPSPLSSSLSASSPPASFACSLDTSDLSARSQVCQGDNGLERGCASSADAQQSLSVASCEFLTTRSSRRVSDYPQRPSAFPVLRELLRAHGTNFSGSFSSRHLDASEPTQSPQRSDASRFPFSPLSSSSSSSFSDSSASSAFLSPWSLAAASRAIREEARRRLLRDRSACDEPWAETETPRREHVEACGDGGPAPPRNPAASNRVFGTHTDAAQEAGGSQRGGTDGRLAEFHRERETRGKAAKHGWQRSAFEKLLDAVSKAEELAKKAAQTGKETGDAEADEKVVEATRRESFQSTTSSRGNEANDSWQHPDLQQPRAPAASPHEQSLAASPSLPSSSSDSPSSLSSSPALSSPALSSPALSSPALSSPALPSPASSSVSSPWRSFACSDSPFPAFAARPNDPLSLPVEVELLRLQHLHLSRRQAAAKAAGVLPPAALPSALGLVEAFESDDATAAAVALASGIKRACRREKDVVVWDPFCGDGGLLMEVALLIKDTLPVCPGRIPSPLSRLRSRMGNAETTDHFSDPLCASSPSLPPHLSSSSVSSSVPSSVSSSVCSSVSSSSPSSSWESLPASWVADSGGKRQGVVTLVGSDERALLLCAARQRVNSFHAFYSRSEASFQLSPSSRDSTREAVQCVARERRSSTTSANAEGDSRDAEKQGSFGAAGEIPAVQEEAAKERHRDTESGEEEEDATAAIQRRASQPMFTVGPSTVSLSSLSQSSASSPRRHQLDGEAREAISFDELIYGASERKTHPKTEQTLTASTRASTATQEMEGQTGEEKESTNENQKEQNGEEQEADTERQGRRQMEEADAKLKEKIYVPGDSTAWGTESLPFRIALLHAPHHQVAPFLRGAFVLTRMPGRREGEFMGSAHKKAVLLYERFGHLIASRDDWRAVYVLTKGSAFQHYSRLDWERVLTWRDVSDQPLQLLRWTGRKRALYASTTKTERERILEEIDMRLDASDA</sequence>
<feature type="region of interest" description="Disordered" evidence="1">
    <location>
        <begin position="272"/>
        <end position="311"/>
    </location>
</feature>
<dbReference type="EMBL" id="CM002041">
    <property type="protein sequence ID" value="EPT29915.1"/>
    <property type="molecule type" value="Genomic_DNA"/>
</dbReference>
<feature type="region of interest" description="Disordered" evidence="1">
    <location>
        <begin position="1"/>
        <end position="24"/>
    </location>
</feature>
<feature type="compositionally biased region" description="Polar residues" evidence="1">
    <location>
        <begin position="680"/>
        <end position="695"/>
    </location>
</feature>
<feature type="compositionally biased region" description="Low complexity" evidence="1">
    <location>
        <begin position="505"/>
        <end position="521"/>
    </location>
</feature>
<feature type="compositionally biased region" description="Basic and acidic residues" evidence="1">
    <location>
        <begin position="614"/>
        <end position="626"/>
    </location>
</feature>